<keyword evidence="2" id="KW-1185">Reference proteome</keyword>
<name>A0ABQ8T0A9_PERAM</name>
<protein>
    <recommendedName>
        <fullName evidence="3">Reverse transcriptase</fullName>
    </recommendedName>
</protein>
<gene>
    <name evidence="1" type="ORF">ANN_07459</name>
</gene>
<sequence>MDLREVGYDDREWINLADDRDRWRAYVRAAMNLRVPSKPVSNFEYYGMKMNANKTKTMVIERKIKKVKLRIGNEVVEQVDSFKYLGCAISSNMSCCQEVKRRIEMAKKLLVEKGVLSAYLWKNN</sequence>
<accession>A0ABQ8T0A9</accession>
<reference evidence="1 2" key="1">
    <citation type="journal article" date="2022" name="Allergy">
        <title>Genome assembly and annotation of Periplaneta americana reveal a comprehensive cockroach allergen profile.</title>
        <authorList>
            <person name="Wang L."/>
            <person name="Xiong Q."/>
            <person name="Saelim N."/>
            <person name="Wang L."/>
            <person name="Nong W."/>
            <person name="Wan A.T."/>
            <person name="Shi M."/>
            <person name="Liu X."/>
            <person name="Cao Q."/>
            <person name="Hui J.H.L."/>
            <person name="Sookrung N."/>
            <person name="Leung T.F."/>
            <person name="Tungtrongchitr A."/>
            <person name="Tsui S.K.W."/>
        </authorList>
    </citation>
    <scope>NUCLEOTIDE SEQUENCE [LARGE SCALE GENOMIC DNA]</scope>
    <source>
        <strain evidence="1">PWHHKU_190912</strain>
    </source>
</reference>
<comment type="caution">
    <text evidence="1">The sequence shown here is derived from an EMBL/GenBank/DDBJ whole genome shotgun (WGS) entry which is preliminary data.</text>
</comment>
<evidence type="ECO:0008006" key="3">
    <source>
        <dbReference type="Google" id="ProtNLM"/>
    </source>
</evidence>
<dbReference type="EMBL" id="JAJSOF020000017">
    <property type="protein sequence ID" value="KAJ4439337.1"/>
    <property type="molecule type" value="Genomic_DNA"/>
</dbReference>
<proteinExistence type="predicted"/>
<dbReference type="Proteomes" id="UP001148838">
    <property type="component" value="Unassembled WGS sequence"/>
</dbReference>
<evidence type="ECO:0000313" key="2">
    <source>
        <dbReference type="Proteomes" id="UP001148838"/>
    </source>
</evidence>
<evidence type="ECO:0000313" key="1">
    <source>
        <dbReference type="EMBL" id="KAJ4439337.1"/>
    </source>
</evidence>
<organism evidence="1 2">
    <name type="scientific">Periplaneta americana</name>
    <name type="common">American cockroach</name>
    <name type="synonym">Blatta americana</name>
    <dbReference type="NCBI Taxonomy" id="6978"/>
    <lineage>
        <taxon>Eukaryota</taxon>
        <taxon>Metazoa</taxon>
        <taxon>Ecdysozoa</taxon>
        <taxon>Arthropoda</taxon>
        <taxon>Hexapoda</taxon>
        <taxon>Insecta</taxon>
        <taxon>Pterygota</taxon>
        <taxon>Neoptera</taxon>
        <taxon>Polyneoptera</taxon>
        <taxon>Dictyoptera</taxon>
        <taxon>Blattodea</taxon>
        <taxon>Blattoidea</taxon>
        <taxon>Blattidae</taxon>
        <taxon>Blattinae</taxon>
        <taxon>Periplaneta</taxon>
    </lineage>
</organism>